<proteinExistence type="predicted"/>
<comment type="caution">
    <text evidence="1">The sequence shown here is derived from an EMBL/GenBank/DDBJ whole genome shotgun (WGS) entry which is preliminary data.</text>
</comment>
<dbReference type="AlphaFoldDB" id="A0AAQ4E0K6"/>
<keyword evidence="2" id="KW-1185">Reference proteome</keyword>
<sequence>MNLSAILTANWSPSQAGATSWSPLNIWCEMRGIIPILVLDLRSLLPAVIVGRVHLVCPAVPQPAEPELTTPLTAVPSPTLTTRHVDMTTLPRPETPPTLERLQQPTLHGAAISGPRHLFPVPGYWLKVVPASLHLGLQAESH</sequence>
<dbReference type="Proteomes" id="UP001321473">
    <property type="component" value="Unassembled WGS sequence"/>
</dbReference>
<evidence type="ECO:0000313" key="1">
    <source>
        <dbReference type="EMBL" id="KAK8768246.1"/>
    </source>
</evidence>
<accession>A0AAQ4E0K6</accession>
<evidence type="ECO:0000313" key="2">
    <source>
        <dbReference type="Proteomes" id="UP001321473"/>
    </source>
</evidence>
<gene>
    <name evidence="1" type="ORF">V5799_015294</name>
</gene>
<reference evidence="1 2" key="1">
    <citation type="journal article" date="2023" name="Arcadia Sci">
        <title>De novo assembly of a long-read Amblyomma americanum tick genome.</title>
        <authorList>
            <person name="Chou S."/>
            <person name="Poskanzer K.E."/>
            <person name="Rollins M."/>
            <person name="Thuy-Boun P.S."/>
        </authorList>
    </citation>
    <scope>NUCLEOTIDE SEQUENCE [LARGE SCALE GENOMIC DNA]</scope>
    <source>
        <strain evidence="1">F_SG_1</strain>
        <tissue evidence="1">Salivary glands</tissue>
    </source>
</reference>
<dbReference type="EMBL" id="JARKHS020024295">
    <property type="protein sequence ID" value="KAK8768246.1"/>
    <property type="molecule type" value="Genomic_DNA"/>
</dbReference>
<organism evidence="1 2">
    <name type="scientific">Amblyomma americanum</name>
    <name type="common">Lone star tick</name>
    <dbReference type="NCBI Taxonomy" id="6943"/>
    <lineage>
        <taxon>Eukaryota</taxon>
        <taxon>Metazoa</taxon>
        <taxon>Ecdysozoa</taxon>
        <taxon>Arthropoda</taxon>
        <taxon>Chelicerata</taxon>
        <taxon>Arachnida</taxon>
        <taxon>Acari</taxon>
        <taxon>Parasitiformes</taxon>
        <taxon>Ixodida</taxon>
        <taxon>Ixodoidea</taxon>
        <taxon>Ixodidae</taxon>
        <taxon>Amblyomminae</taxon>
        <taxon>Amblyomma</taxon>
    </lineage>
</organism>
<protein>
    <submittedName>
        <fullName evidence="1">Uncharacterized protein</fullName>
    </submittedName>
</protein>
<name>A0AAQ4E0K6_AMBAM</name>